<proteinExistence type="predicted"/>
<accession>A0A2G4SRV0</accession>
<evidence type="ECO:0000313" key="2">
    <source>
        <dbReference type="EMBL" id="PHZ11472.1"/>
    </source>
</evidence>
<keyword evidence="1" id="KW-1133">Transmembrane helix</keyword>
<evidence type="ECO:0000256" key="1">
    <source>
        <dbReference type="SAM" id="Phobius"/>
    </source>
</evidence>
<keyword evidence="1" id="KW-0472">Membrane</keyword>
<organism evidence="2 3">
    <name type="scientific">Rhizopus microsporus ATCC 52813</name>
    <dbReference type="NCBI Taxonomy" id="1340429"/>
    <lineage>
        <taxon>Eukaryota</taxon>
        <taxon>Fungi</taxon>
        <taxon>Fungi incertae sedis</taxon>
        <taxon>Mucoromycota</taxon>
        <taxon>Mucoromycotina</taxon>
        <taxon>Mucoromycetes</taxon>
        <taxon>Mucorales</taxon>
        <taxon>Mucorineae</taxon>
        <taxon>Rhizopodaceae</taxon>
        <taxon>Rhizopus</taxon>
    </lineage>
</organism>
<protein>
    <submittedName>
        <fullName evidence="2">Uncharacterized protein</fullName>
    </submittedName>
</protein>
<keyword evidence="1" id="KW-0812">Transmembrane</keyword>
<dbReference type="AlphaFoldDB" id="A0A2G4SRV0"/>
<dbReference type="RefSeq" id="XP_023465180.1">
    <property type="nucleotide sequence ID" value="XM_023610417.1"/>
</dbReference>
<feature type="transmembrane region" description="Helical" evidence="1">
    <location>
        <begin position="83"/>
        <end position="101"/>
    </location>
</feature>
<keyword evidence="3" id="KW-1185">Reference proteome</keyword>
<gene>
    <name evidence="2" type="ORF">RHIMIDRAFT_24752</name>
</gene>
<dbReference type="EMBL" id="KZ303852">
    <property type="protein sequence ID" value="PHZ11472.1"/>
    <property type="molecule type" value="Genomic_DNA"/>
</dbReference>
<dbReference type="Proteomes" id="UP000242254">
    <property type="component" value="Unassembled WGS sequence"/>
</dbReference>
<dbReference type="GeneID" id="35441407"/>
<evidence type="ECO:0000313" key="3">
    <source>
        <dbReference type="Proteomes" id="UP000242254"/>
    </source>
</evidence>
<name>A0A2G4SRV0_RHIZD</name>
<reference evidence="2 3" key="1">
    <citation type="journal article" date="2016" name="Proc. Natl. Acad. Sci. U.S.A.">
        <title>Lipid metabolic changes in an early divergent fungus govern the establishment of a mutualistic symbiosis with endobacteria.</title>
        <authorList>
            <person name="Lastovetsky O.A."/>
            <person name="Gaspar M.L."/>
            <person name="Mondo S.J."/>
            <person name="LaButti K.M."/>
            <person name="Sandor L."/>
            <person name="Grigoriev I.V."/>
            <person name="Henry S.A."/>
            <person name="Pawlowska T.E."/>
        </authorList>
    </citation>
    <scope>NUCLEOTIDE SEQUENCE [LARGE SCALE GENOMIC DNA]</scope>
    <source>
        <strain evidence="2 3">ATCC 52813</strain>
    </source>
</reference>
<sequence>MSRLILRKYSWRIYFPVDFHHISLKLFRISQLLPIDALPAHYPRGPATVWRAFWSSSFPHQAHTVLCIYKCFQDYVLMVKQSLLVRSGLSGGVIGVLYLMVVPSGPMKLLHEQRKQSSEYMMRISIESV</sequence>